<dbReference type="InterPro" id="IPR044925">
    <property type="entry name" value="His-Me_finger_sf"/>
</dbReference>
<dbReference type="Proteomes" id="UP000887159">
    <property type="component" value="Unassembled WGS sequence"/>
</dbReference>
<protein>
    <recommendedName>
        <fullName evidence="3">DNA-directed DNA polymerase</fullName>
    </recommendedName>
</protein>
<name>A0A8X6SWD9_TRICX</name>
<evidence type="ECO:0000313" key="2">
    <source>
        <dbReference type="Proteomes" id="UP000887159"/>
    </source>
</evidence>
<keyword evidence="2" id="KW-1185">Reference proteome</keyword>
<dbReference type="InterPro" id="IPR012337">
    <property type="entry name" value="RNaseH-like_sf"/>
</dbReference>
<sequence length="607" mass="71707">MSLVETSFHSRLQTWVIRNIRNFKDPTAFLEHCRTMVIEKLSQRLGVKVNLQLYCDYQKMEEIQEFSFKTQNQIVLKSTDLNECYDEVVDKLKREMEEFEARGSGWRLVQIKHLELRINKYNPLRGSSYIDLPKKIKAKKAVINVKNEDNKCFMWSILAALHPAGDHVDRVSKYKPFENELNFEGIEFPVKMEDRVINKFERMNNISVNIYSYDKDIYPLRITQNRVDKHINLLYIKHTTNSHYCWIKDLSKLLSSQLTDHNGRIYPCERCLLFFHSEKDLQSHETDCRKNTPVKIVMPSTDSTLKFKNYKKSLRAAFVMYADFECLTTKIDTCQPEENVSFTQKYQKHESTNFSLYIKYKHGDYKPPVEYIGPNATKVFYDMLRREALEIKKIYDHVYPIKMTAEDEAHFQRTDKCHICKWDISKYPSPYSSKEHVDFEKVRDHDHLLDPSKYASNYRGPAHMLCNINYQEPSFITVFIHNMSGYDAHLFIRELGADNEPIDVIPSTDEKYISFSKEVGSKTVVVAGKNVKIPGIKLRFVDSFRFMNSSLDSLAKNVKEFRETAKYFPKDKLDLVTRKGVYPYDYMDSWEKYEETRLPNKRNFIAN</sequence>
<gene>
    <name evidence="1" type="primary">AVEN_166998_1</name>
    <name evidence="1" type="ORF">TNCV_1118551</name>
</gene>
<dbReference type="SUPFAM" id="SSF53098">
    <property type="entry name" value="Ribonuclease H-like"/>
    <property type="match status" value="1"/>
</dbReference>
<organism evidence="1 2">
    <name type="scientific">Trichonephila clavipes</name>
    <name type="common">Golden silk orbweaver</name>
    <name type="synonym">Nephila clavipes</name>
    <dbReference type="NCBI Taxonomy" id="2585209"/>
    <lineage>
        <taxon>Eukaryota</taxon>
        <taxon>Metazoa</taxon>
        <taxon>Ecdysozoa</taxon>
        <taxon>Arthropoda</taxon>
        <taxon>Chelicerata</taxon>
        <taxon>Arachnida</taxon>
        <taxon>Araneae</taxon>
        <taxon>Araneomorphae</taxon>
        <taxon>Entelegynae</taxon>
        <taxon>Araneoidea</taxon>
        <taxon>Nephilidae</taxon>
        <taxon>Trichonephila</taxon>
    </lineage>
</organism>
<dbReference type="AlphaFoldDB" id="A0A8X6SWD9"/>
<evidence type="ECO:0008006" key="3">
    <source>
        <dbReference type="Google" id="ProtNLM"/>
    </source>
</evidence>
<comment type="caution">
    <text evidence="1">The sequence shown here is derived from an EMBL/GenBank/DDBJ whole genome shotgun (WGS) entry which is preliminary data.</text>
</comment>
<reference evidence="1" key="1">
    <citation type="submission" date="2020-08" db="EMBL/GenBank/DDBJ databases">
        <title>Multicomponent nature underlies the extraordinary mechanical properties of spider dragline silk.</title>
        <authorList>
            <person name="Kono N."/>
            <person name="Nakamura H."/>
            <person name="Mori M."/>
            <person name="Yoshida Y."/>
            <person name="Ohtoshi R."/>
            <person name="Malay A.D."/>
            <person name="Moran D.A.P."/>
            <person name="Tomita M."/>
            <person name="Numata K."/>
            <person name="Arakawa K."/>
        </authorList>
    </citation>
    <scope>NUCLEOTIDE SEQUENCE</scope>
</reference>
<dbReference type="EMBL" id="BMAU01021356">
    <property type="protein sequence ID" value="GFY20621.1"/>
    <property type="molecule type" value="Genomic_DNA"/>
</dbReference>
<accession>A0A8X6SWD9</accession>
<dbReference type="PANTHER" id="PTHR31511">
    <property type="entry name" value="PROTEIN CBG23764"/>
    <property type="match status" value="1"/>
</dbReference>
<proteinExistence type="predicted"/>
<dbReference type="SUPFAM" id="SSF54060">
    <property type="entry name" value="His-Me finger endonucleases"/>
    <property type="match status" value="1"/>
</dbReference>
<dbReference type="InterPro" id="IPR036397">
    <property type="entry name" value="RNaseH_sf"/>
</dbReference>
<evidence type="ECO:0000313" key="1">
    <source>
        <dbReference type="EMBL" id="GFY20621.1"/>
    </source>
</evidence>
<dbReference type="PANTHER" id="PTHR31511:SF12">
    <property type="entry name" value="RHO TERMINATION FACTOR N-TERMINAL DOMAIN-CONTAINING PROTEIN"/>
    <property type="match status" value="1"/>
</dbReference>
<dbReference type="GO" id="GO:0003676">
    <property type="term" value="F:nucleic acid binding"/>
    <property type="evidence" value="ECO:0007669"/>
    <property type="project" value="InterPro"/>
</dbReference>
<dbReference type="Gene3D" id="3.30.420.10">
    <property type="entry name" value="Ribonuclease H-like superfamily/Ribonuclease H"/>
    <property type="match status" value="1"/>
</dbReference>